<dbReference type="SUPFAM" id="SSF53649">
    <property type="entry name" value="Alkaline phosphatase-like"/>
    <property type="match status" value="1"/>
</dbReference>
<dbReference type="Proteomes" id="UP000620633">
    <property type="component" value="Unassembled WGS sequence"/>
</dbReference>
<dbReference type="InterPro" id="IPR017850">
    <property type="entry name" value="Alkaline_phosphatase_core_sf"/>
</dbReference>
<evidence type="ECO:0000313" key="1">
    <source>
        <dbReference type="EMBL" id="GGS29683.1"/>
    </source>
</evidence>
<name>A0ABQ2SLE9_9DEIO</name>
<sequence length="299" mass="30732">MRRVWGVSSQGEGDRVRGIVWLALDGVGHLQDAPPGSVWEQDLPALRPLIDAGLALDATLGVPGLPQSGTGQACWLTGTDAVALMGEHFGPQPGPTLQRLLTAQSLPVRLARAGGRAALANHYVPAYFEAAAAGGRNRLGCFPFSFRAAGLPLNPPGVPLVGATLGLGYARPWPQQDGNAGNWARLGAALADAAAGHDLIAADLWFGDLLGHAGAQPVPPDALTAGRTYLRRVDALLAGLLDAGARVVVSSDHGNLEDLGVKGHTHARVPFAGSGVNLGSPVNVVEAGRVLAGWFGLPD</sequence>
<evidence type="ECO:0000313" key="2">
    <source>
        <dbReference type="Proteomes" id="UP000620633"/>
    </source>
</evidence>
<protein>
    <recommendedName>
        <fullName evidence="3">Metalloenzyme domain protein</fullName>
    </recommendedName>
</protein>
<evidence type="ECO:0008006" key="3">
    <source>
        <dbReference type="Google" id="ProtNLM"/>
    </source>
</evidence>
<dbReference type="EMBL" id="BMQO01000009">
    <property type="protein sequence ID" value="GGS29683.1"/>
    <property type="molecule type" value="Genomic_DNA"/>
</dbReference>
<gene>
    <name evidence="1" type="ORF">GCM10008961_21750</name>
</gene>
<dbReference type="Gene3D" id="3.40.720.10">
    <property type="entry name" value="Alkaline Phosphatase, subunit A"/>
    <property type="match status" value="1"/>
</dbReference>
<accession>A0ABQ2SLE9</accession>
<reference evidence="2" key="1">
    <citation type="journal article" date="2019" name="Int. J. Syst. Evol. Microbiol.">
        <title>The Global Catalogue of Microorganisms (GCM) 10K type strain sequencing project: providing services to taxonomists for standard genome sequencing and annotation.</title>
        <authorList>
            <consortium name="The Broad Institute Genomics Platform"/>
            <consortium name="The Broad Institute Genome Sequencing Center for Infectious Disease"/>
            <person name="Wu L."/>
            <person name="Ma J."/>
        </authorList>
    </citation>
    <scope>NUCLEOTIDE SEQUENCE [LARGE SCALE GENOMIC DNA]</scope>
    <source>
        <strain evidence="2">JCM 31406</strain>
    </source>
</reference>
<proteinExistence type="predicted"/>
<keyword evidence="2" id="KW-1185">Reference proteome</keyword>
<comment type="caution">
    <text evidence="1">The sequence shown here is derived from an EMBL/GenBank/DDBJ whole genome shotgun (WGS) entry which is preliminary data.</text>
</comment>
<organism evidence="1 2">
    <name type="scientific">Deinococcus knuensis</name>
    <dbReference type="NCBI Taxonomy" id="1837380"/>
    <lineage>
        <taxon>Bacteria</taxon>
        <taxon>Thermotogati</taxon>
        <taxon>Deinococcota</taxon>
        <taxon>Deinococci</taxon>
        <taxon>Deinococcales</taxon>
        <taxon>Deinococcaceae</taxon>
        <taxon>Deinococcus</taxon>
    </lineage>
</organism>